<reference evidence="3 5" key="2">
    <citation type="submission" date="2018-06" db="EMBL/GenBank/DDBJ databases">
        <authorList>
            <consortium name="Pathogen Informatics"/>
            <person name="Doyle S."/>
        </authorList>
    </citation>
    <scope>NUCLEOTIDE SEQUENCE [LARGE SCALE GENOMIC DNA]</scope>
    <source>
        <strain evidence="3 5">NCTC11224</strain>
    </source>
</reference>
<dbReference type="EMBL" id="CZAB01000031">
    <property type="protein sequence ID" value="CUP37925.1"/>
    <property type="molecule type" value="Genomic_DNA"/>
</dbReference>
<dbReference type="Proteomes" id="UP000095512">
    <property type="component" value="Unassembled WGS sequence"/>
</dbReference>
<gene>
    <name evidence="2" type="ORF">ERS852480_03209</name>
    <name evidence="3" type="ORF">NCTC11224_01789</name>
</gene>
<feature type="transmembrane region" description="Helical" evidence="1">
    <location>
        <begin position="21"/>
        <end position="44"/>
    </location>
</feature>
<dbReference type="EMBL" id="UAVW01000004">
    <property type="protein sequence ID" value="SQB10467.1"/>
    <property type="molecule type" value="Genomic_DNA"/>
</dbReference>
<keyword evidence="1" id="KW-1133">Transmembrane helix</keyword>
<sequence>MITYLRSILYKNMKLLQGILNSLRPAVVAMIGSAGILILISVFWGSAEQIALVHTN</sequence>
<evidence type="ECO:0000313" key="2">
    <source>
        <dbReference type="EMBL" id="CUP37925.1"/>
    </source>
</evidence>
<evidence type="ECO:0000313" key="4">
    <source>
        <dbReference type="Proteomes" id="UP000095512"/>
    </source>
</evidence>
<evidence type="ECO:0000313" key="5">
    <source>
        <dbReference type="Proteomes" id="UP000251853"/>
    </source>
</evidence>
<keyword evidence="1" id="KW-0472">Membrane</keyword>
<keyword evidence="1" id="KW-0812">Transmembrane</keyword>
<protein>
    <submittedName>
        <fullName evidence="2">Chromate transporter</fullName>
    </submittedName>
</protein>
<keyword evidence="5" id="KW-1185">Reference proteome</keyword>
<evidence type="ECO:0000313" key="3">
    <source>
        <dbReference type="EMBL" id="SQB10467.1"/>
    </source>
</evidence>
<name>A0A174MVX1_9FIRM</name>
<dbReference type="RefSeq" id="WP_022202971.1">
    <property type="nucleotide sequence ID" value="NZ_CAOQMW010000030.1"/>
</dbReference>
<dbReference type="AlphaFoldDB" id="A0A174MVX1"/>
<evidence type="ECO:0000256" key="1">
    <source>
        <dbReference type="SAM" id="Phobius"/>
    </source>
</evidence>
<proteinExistence type="predicted"/>
<organism evidence="2 4">
    <name type="scientific">Enterocloster clostridioformis</name>
    <dbReference type="NCBI Taxonomy" id="1531"/>
    <lineage>
        <taxon>Bacteria</taxon>
        <taxon>Bacillati</taxon>
        <taxon>Bacillota</taxon>
        <taxon>Clostridia</taxon>
        <taxon>Lachnospirales</taxon>
        <taxon>Lachnospiraceae</taxon>
        <taxon>Enterocloster</taxon>
    </lineage>
</organism>
<accession>A0A174MVX1</accession>
<dbReference type="Proteomes" id="UP000251853">
    <property type="component" value="Unassembled WGS sequence"/>
</dbReference>
<reference evidence="2 4" key="1">
    <citation type="submission" date="2015-09" db="EMBL/GenBank/DDBJ databases">
        <authorList>
            <consortium name="Pathogen Informatics"/>
        </authorList>
    </citation>
    <scope>NUCLEOTIDE SEQUENCE [LARGE SCALE GENOMIC DNA]</scope>
    <source>
        <strain evidence="2 4">2789STDY5834865</strain>
    </source>
</reference>